<gene>
    <name evidence="6" type="ORF">RGC78_00565</name>
</gene>
<dbReference type="PROSITE" id="PS50111">
    <property type="entry name" value="CHEMOTAXIS_TRANSDUC_2"/>
    <property type="match status" value="1"/>
</dbReference>
<comment type="caution">
    <text evidence="6">The sequence shown here is derived from an EMBL/GenBank/DDBJ whole genome shotgun (WGS) entry which is preliminary data.</text>
</comment>
<dbReference type="SMART" id="SM00283">
    <property type="entry name" value="MA"/>
    <property type="match status" value="1"/>
</dbReference>
<dbReference type="InterPro" id="IPR004089">
    <property type="entry name" value="MCPsignal_dom"/>
</dbReference>
<evidence type="ECO:0000256" key="3">
    <source>
        <dbReference type="SAM" id="Coils"/>
    </source>
</evidence>
<evidence type="ECO:0000313" key="7">
    <source>
        <dbReference type="Proteomes" id="UP001256646"/>
    </source>
</evidence>
<dbReference type="Pfam" id="PF00015">
    <property type="entry name" value="MCPsignal"/>
    <property type="match status" value="1"/>
</dbReference>
<feature type="coiled-coil region" evidence="3">
    <location>
        <begin position="173"/>
        <end position="203"/>
    </location>
</feature>
<feature type="transmembrane region" description="Helical" evidence="4">
    <location>
        <begin position="44"/>
        <end position="62"/>
    </location>
</feature>
<reference evidence="6 7" key="1">
    <citation type="submission" date="2023-09" db="EMBL/GenBank/DDBJ databases">
        <authorList>
            <person name="Zhai L."/>
        </authorList>
    </citation>
    <scope>NUCLEOTIDE SEQUENCE [LARGE SCALE GENOMIC DNA]</scope>
    <source>
        <strain evidence="6 7">5 N-1</strain>
    </source>
</reference>
<keyword evidence="7" id="KW-1185">Reference proteome</keyword>
<feature type="domain" description="Methyl-accepting transducer" evidence="5">
    <location>
        <begin position="214"/>
        <end position="471"/>
    </location>
</feature>
<feature type="transmembrane region" description="Helical" evidence="4">
    <location>
        <begin position="15"/>
        <end position="37"/>
    </location>
</feature>
<proteinExistence type="predicted"/>
<evidence type="ECO:0000256" key="4">
    <source>
        <dbReference type="SAM" id="Phobius"/>
    </source>
</evidence>
<dbReference type="Gene3D" id="1.10.287.950">
    <property type="entry name" value="Methyl-accepting chemotaxis protein"/>
    <property type="match status" value="1"/>
</dbReference>
<protein>
    <submittedName>
        <fullName evidence="6">Methyl-accepting chemotaxis protein</fullName>
    </submittedName>
</protein>
<feature type="transmembrane region" description="Helical" evidence="4">
    <location>
        <begin position="117"/>
        <end position="136"/>
    </location>
</feature>
<dbReference type="SUPFAM" id="SSF58104">
    <property type="entry name" value="Methyl-accepting chemotaxis protein (MCP) signaling domain"/>
    <property type="match status" value="2"/>
</dbReference>
<organism evidence="6 7">
    <name type="scientific">Clostridium aquiflavi</name>
    <dbReference type="NCBI Taxonomy" id="3073603"/>
    <lineage>
        <taxon>Bacteria</taxon>
        <taxon>Bacillati</taxon>
        <taxon>Bacillota</taxon>
        <taxon>Clostridia</taxon>
        <taxon>Eubacteriales</taxon>
        <taxon>Clostridiaceae</taxon>
        <taxon>Clostridium</taxon>
    </lineage>
</organism>
<dbReference type="PANTHER" id="PTHR32089:SF112">
    <property type="entry name" value="LYSOZYME-LIKE PROTEIN-RELATED"/>
    <property type="match status" value="1"/>
</dbReference>
<keyword evidence="4" id="KW-1133">Transmembrane helix</keyword>
<dbReference type="RefSeq" id="WP_252226470.1">
    <property type="nucleotide sequence ID" value="NZ_JAVJAN010000001.1"/>
</dbReference>
<keyword evidence="1 2" id="KW-0807">Transducer</keyword>
<evidence type="ECO:0000259" key="5">
    <source>
        <dbReference type="PROSITE" id="PS50111"/>
    </source>
</evidence>
<keyword evidence="4" id="KW-0472">Membrane</keyword>
<evidence type="ECO:0000256" key="2">
    <source>
        <dbReference type="PROSITE-ProRule" id="PRU00284"/>
    </source>
</evidence>
<name>A0ABU1EC58_9CLOT</name>
<evidence type="ECO:0000313" key="6">
    <source>
        <dbReference type="EMBL" id="MDR5585955.1"/>
    </source>
</evidence>
<dbReference type="EMBL" id="JAVJAN010000001">
    <property type="protein sequence ID" value="MDR5585955.1"/>
    <property type="molecule type" value="Genomic_DNA"/>
</dbReference>
<keyword evidence="3" id="KW-0175">Coiled coil</keyword>
<accession>A0ABU1EC58</accession>
<keyword evidence="4" id="KW-0812">Transmembrane</keyword>
<feature type="transmembrane region" description="Helical" evidence="4">
    <location>
        <begin position="148"/>
        <end position="170"/>
    </location>
</feature>
<dbReference type="Proteomes" id="UP001256646">
    <property type="component" value="Unassembled WGS sequence"/>
</dbReference>
<dbReference type="PANTHER" id="PTHR32089">
    <property type="entry name" value="METHYL-ACCEPTING CHEMOTAXIS PROTEIN MCPB"/>
    <property type="match status" value="1"/>
</dbReference>
<sequence>MGNNWGFDVKKIHKVNYITIIVICLLMSVTTMSMLNFKVSMEDLLPFIIILIGSTIIYFANIRDMIKAIAFSLAIILSNFGYFLSANFNEQTIASDTLVFVAGIVCAALYFSKKLLVTNALILDICIAILFWVNPGSILGKSFSYSNMLNFFVILNGIIILIYCLTIWGGQLIEAANKKSSESKNLIDKLDELLLNIKSVTNDLDGNIENFSEDIKLVNGTSKDINESMEQINIGVQEIVRSMSDINLRINNSTDSLNKTSDISNSISMIANEMNDNVKDGSEKINSMNSTMETIKSAVEISLDTVNTLKNSIDKINSEINSIYEISSQTNLLSLNASIEAARAGEHGKGFAIVAEEVKELADQSTKIVKNIYEIITEINLITNDAVVKVSEGNTSADDGIKVVNDVCSSFNNIEEYFKTMNEYIGEEHTLIKNVVDNFIPIKIEIEGIGSITEEHSASTEEIDRTINEQSKKINSMTLSIEEISELSKNLKKLSSR</sequence>
<evidence type="ECO:0000256" key="1">
    <source>
        <dbReference type="ARBA" id="ARBA00023224"/>
    </source>
</evidence>
<feature type="transmembrane region" description="Helical" evidence="4">
    <location>
        <begin position="93"/>
        <end position="111"/>
    </location>
</feature>
<feature type="transmembrane region" description="Helical" evidence="4">
    <location>
        <begin position="68"/>
        <end position="86"/>
    </location>
</feature>